<dbReference type="PANTHER" id="PTHR24055">
    <property type="entry name" value="MITOGEN-ACTIVATED PROTEIN KINASE"/>
    <property type="match status" value="1"/>
</dbReference>
<dbReference type="VEuPathDB" id="GiardiaDB:GL50803_004191"/>
<dbReference type="Pfam" id="PF00069">
    <property type="entry name" value="Pkinase"/>
    <property type="match status" value="1"/>
</dbReference>
<feature type="compositionally biased region" description="Low complexity" evidence="3">
    <location>
        <begin position="296"/>
        <end position="305"/>
    </location>
</feature>
<keyword evidence="5" id="KW-0723">Serine/threonine-protein kinase</keyword>
<protein>
    <submittedName>
        <fullName evidence="5">Serine/threonine protein kinase</fullName>
    </submittedName>
</protein>
<organism evidence="5 6">
    <name type="scientific">Giardia intestinalis</name>
    <name type="common">Giardia lamblia</name>
    <dbReference type="NCBI Taxonomy" id="5741"/>
    <lineage>
        <taxon>Eukaryota</taxon>
        <taxon>Metamonada</taxon>
        <taxon>Diplomonadida</taxon>
        <taxon>Hexamitidae</taxon>
        <taxon>Giardiinae</taxon>
        <taxon>Giardia</taxon>
    </lineage>
</organism>
<dbReference type="PROSITE" id="PS00108">
    <property type="entry name" value="PROTEIN_KINASE_ST"/>
    <property type="match status" value="1"/>
</dbReference>
<keyword evidence="5" id="KW-0808">Transferase</keyword>
<evidence type="ECO:0000256" key="3">
    <source>
        <dbReference type="SAM" id="MobiDB-lite"/>
    </source>
</evidence>
<feature type="region of interest" description="Disordered" evidence="3">
    <location>
        <begin position="540"/>
        <end position="562"/>
    </location>
</feature>
<dbReference type="SUPFAM" id="SSF56112">
    <property type="entry name" value="Protein kinase-like (PK-like)"/>
    <property type="match status" value="1"/>
</dbReference>
<keyword evidence="1" id="KW-0547">Nucleotide-binding</keyword>
<evidence type="ECO:0000259" key="4">
    <source>
        <dbReference type="PROSITE" id="PS50011"/>
    </source>
</evidence>
<dbReference type="VEuPathDB" id="GiardiaDB:QR46_0771"/>
<evidence type="ECO:0000313" key="6">
    <source>
        <dbReference type="Proteomes" id="UP000018040"/>
    </source>
</evidence>
<dbReference type="GO" id="GO:0005524">
    <property type="term" value="F:ATP binding"/>
    <property type="evidence" value="ECO:0007669"/>
    <property type="project" value="UniProtKB-KW"/>
</dbReference>
<dbReference type="GO" id="GO:0004674">
    <property type="term" value="F:protein serine/threonine kinase activity"/>
    <property type="evidence" value="ECO:0007669"/>
    <property type="project" value="UniProtKB-KW"/>
</dbReference>
<dbReference type="VEuPathDB" id="GiardiaDB:DHA2_4191"/>
<dbReference type="InterPro" id="IPR011009">
    <property type="entry name" value="Kinase-like_dom_sf"/>
</dbReference>
<dbReference type="VEuPathDB" id="GiardiaDB:GL50581_3965"/>
<dbReference type="InterPro" id="IPR050117">
    <property type="entry name" value="MAPK"/>
</dbReference>
<evidence type="ECO:0000256" key="2">
    <source>
        <dbReference type="ARBA" id="ARBA00022840"/>
    </source>
</evidence>
<keyword evidence="5" id="KW-0418">Kinase</keyword>
<dbReference type="InterPro" id="IPR000719">
    <property type="entry name" value="Prot_kinase_dom"/>
</dbReference>
<evidence type="ECO:0000313" key="5">
    <source>
        <dbReference type="EMBL" id="ESU44931.1"/>
    </source>
</evidence>
<dbReference type="EMBL" id="AHHH01000013">
    <property type="protein sequence ID" value="ESU44931.1"/>
    <property type="molecule type" value="Genomic_DNA"/>
</dbReference>
<name>V6U1P9_GIAIN</name>
<dbReference type="SMART" id="SM00220">
    <property type="entry name" value="S_TKc"/>
    <property type="match status" value="1"/>
</dbReference>
<feature type="compositionally biased region" description="Low complexity" evidence="3">
    <location>
        <begin position="239"/>
        <end position="250"/>
    </location>
</feature>
<comment type="caution">
    <text evidence="5">The sequence shown here is derived from an EMBL/GenBank/DDBJ whole genome shotgun (WGS) entry which is preliminary data.</text>
</comment>
<dbReference type="InterPro" id="IPR008271">
    <property type="entry name" value="Ser/Thr_kinase_AS"/>
</dbReference>
<dbReference type="OrthoDB" id="1022360at2759"/>
<keyword evidence="2" id="KW-0067">ATP-binding</keyword>
<feature type="region of interest" description="Disordered" evidence="3">
    <location>
        <begin position="222"/>
        <end position="268"/>
    </location>
</feature>
<dbReference type="Gene3D" id="3.30.200.20">
    <property type="entry name" value="Phosphorylase Kinase, domain 1"/>
    <property type="match status" value="1"/>
</dbReference>
<gene>
    <name evidence="5" type="ORF">GSB_4191</name>
</gene>
<dbReference type="Gene3D" id="1.10.510.10">
    <property type="entry name" value="Transferase(Phosphotransferase) domain 1"/>
    <property type="match status" value="1"/>
</dbReference>
<feature type="region of interest" description="Disordered" evidence="3">
    <location>
        <begin position="282"/>
        <end position="324"/>
    </location>
</feature>
<reference evidence="5 6" key="2">
    <citation type="journal article" date="2013" name="Genome Biol. Evol.">
        <title>Genome sequencing of Giardia lamblia genotypes A2 and B isolates (DH and GS) and comparative analysis with the genomes of genotypes A1 and E (WB and Pig).</title>
        <authorList>
            <person name="Adam R.D."/>
            <person name="Dahlstrom E.W."/>
            <person name="Martens C.A."/>
            <person name="Bruno D.P."/>
            <person name="Barbian K.D."/>
            <person name="Ricklefs S.M."/>
            <person name="Hernandez M.M."/>
            <person name="Narla N.P."/>
            <person name="Patel R.B."/>
            <person name="Porcella S.F."/>
            <person name="Nash T.E."/>
        </authorList>
    </citation>
    <scope>NUCLEOTIDE SEQUENCE [LARGE SCALE GENOMIC DNA]</scope>
    <source>
        <strain evidence="5 6">GS</strain>
    </source>
</reference>
<reference evidence="6" key="1">
    <citation type="submission" date="2012-02" db="EMBL/GenBank/DDBJ databases">
        <title>Genome sequencing of Giardia lamblia Genotypes A2 and B isolates (DH and GS) and comparative analysis with the genomes of Genotypes A1 and E (WB and Pig).</title>
        <authorList>
            <person name="Adam R."/>
            <person name="Dahlstrom E."/>
            <person name="Martens C."/>
            <person name="Bruno D."/>
            <person name="Barbian K."/>
            <person name="Porcella S.F."/>
            <person name="Nash T."/>
        </authorList>
    </citation>
    <scope>NUCLEOTIDE SEQUENCE</scope>
    <source>
        <strain evidence="6">GS</strain>
    </source>
</reference>
<sequence length="629" mass="70845">MVCCPPTSQRATARDMFCGLHVSILKPRVGAISERDFPRRELTTVVLPEQSKPTIRTRASFSEALMARKTDRKPIGLFLNYNRDKKFFHHQMSSNYTYTDAKELSSGAFSSVFCAVQRNAAGNPVRLVALKRLNKIPENDRNILANDPHREKMFLEALCHENVVELLDFFESMPYSHSRKGSRFIANSDSDELQCTATLDEEESSEESFEEENRQELRRALSQVPLVDAPRYDSQAPQSSMHSTSNTSNRTRTESVPVLTDEHDLTEEDLSIVPLSTETMSLQSAQTDTSGTPLDSQSSSTGSTGRLRRSRAPSESVRSRSSHVTSRSGARLAKVYFIVMPYLPYNLHDLLYCNDVRFHLPQRLPIAVAKNICLQMARGVAYVHSRNIIHRDLKLLNFLLAADGTVKLGDFGQSCHISETKLSNSGTRNYRAIELCLGRTDYDYCIDVYSLGLLFFEIICGRPLFACSNDIEYVYKTNLILGPLSEFESIYSAPDFEKLVLTSEHEFQSGLLSILSKYYPDIPEGFYSESFFAAPERSRRLPQQGPNKCRTKPTQSVESGTCDAPSRSSHFCNLLCGMLHPNMKQRLKMSEVLAHPWFKDGIGSTELIAKFIRISDAATVDKEIVNVIP</sequence>
<proteinExistence type="predicted"/>
<dbReference type="Proteomes" id="UP000018040">
    <property type="component" value="Unassembled WGS sequence"/>
</dbReference>
<dbReference type="PROSITE" id="PS50011">
    <property type="entry name" value="PROTEIN_KINASE_DOM"/>
    <property type="match status" value="1"/>
</dbReference>
<evidence type="ECO:0000256" key="1">
    <source>
        <dbReference type="ARBA" id="ARBA00022741"/>
    </source>
</evidence>
<feature type="compositionally biased region" description="Polar residues" evidence="3">
    <location>
        <begin position="282"/>
        <end position="295"/>
    </location>
</feature>
<feature type="domain" description="Protein kinase" evidence="4">
    <location>
        <begin position="98"/>
        <end position="598"/>
    </location>
</feature>
<dbReference type="AlphaFoldDB" id="V6U1P9"/>
<accession>V6U1P9</accession>